<proteinExistence type="predicted"/>
<evidence type="ECO:0000259" key="1">
    <source>
        <dbReference type="Pfam" id="PF03872"/>
    </source>
</evidence>
<gene>
    <name evidence="2" type="ORF">ACG00X_08610</name>
</gene>
<dbReference type="Pfam" id="PF03872">
    <property type="entry name" value="RseA_N"/>
    <property type="match status" value="1"/>
</dbReference>
<dbReference type="InterPro" id="IPR036147">
    <property type="entry name" value="Anti-sigma_E_RseA_N_sf"/>
</dbReference>
<dbReference type="Gene3D" id="1.10.10.880">
    <property type="entry name" value="Anti sigma-E protein RseA, N-terminal domain"/>
    <property type="match status" value="1"/>
</dbReference>
<protein>
    <submittedName>
        <fullName evidence="2">RseA family anti-sigma factor</fullName>
    </submittedName>
</protein>
<name>A0ABW7G4V2_9BURK</name>
<dbReference type="Proteomes" id="UP001606305">
    <property type="component" value="Unassembled WGS sequence"/>
</dbReference>
<organism evidence="2 3">
    <name type="scientific">Pelomonas nitida</name>
    <dbReference type="NCBI Taxonomy" id="3299027"/>
    <lineage>
        <taxon>Bacteria</taxon>
        <taxon>Pseudomonadati</taxon>
        <taxon>Pseudomonadota</taxon>
        <taxon>Betaproteobacteria</taxon>
        <taxon>Burkholderiales</taxon>
        <taxon>Sphaerotilaceae</taxon>
        <taxon>Roseateles</taxon>
    </lineage>
</organism>
<evidence type="ECO:0000313" key="3">
    <source>
        <dbReference type="Proteomes" id="UP001606305"/>
    </source>
</evidence>
<accession>A0ABW7G4V2</accession>
<dbReference type="RefSeq" id="WP_394487696.1">
    <property type="nucleotide sequence ID" value="NZ_JBIGIA010000005.1"/>
</dbReference>
<evidence type="ECO:0000313" key="2">
    <source>
        <dbReference type="EMBL" id="MFG6456894.1"/>
    </source>
</evidence>
<feature type="domain" description="Anti sigma-E protein RseA N-terminal" evidence="1">
    <location>
        <begin position="11"/>
        <end position="59"/>
    </location>
</feature>
<sequence>MNAPDDALTQALSAVMDGRATPSQWALVNAAWAHDAALRERWAAWHAAADGLRSAELLPHHRPAQALLDALHAQMPAPVEDHPRRRDWFAPLGVAASFVALAIGLVALRPPATDDPTLAAASFPAPRAQGLGGLSFAQTAAGRTLPGWGASLESGLPAQATPEIIDWGLPLPEPGASAPAP</sequence>
<dbReference type="InterPro" id="IPR005572">
    <property type="entry name" value="Anti-sigma_E_RseA_N"/>
</dbReference>
<comment type="caution">
    <text evidence="2">The sequence shown here is derived from an EMBL/GenBank/DDBJ whole genome shotgun (WGS) entry which is preliminary data.</text>
</comment>
<dbReference type="SUPFAM" id="SSF89069">
    <property type="entry name" value="N-terminal, cytoplasmic domain of anti-sigmaE factor RseA"/>
    <property type="match status" value="1"/>
</dbReference>
<reference evidence="2 3" key="1">
    <citation type="submission" date="2024-09" db="EMBL/GenBank/DDBJ databases">
        <title>Novel species of the genus Pelomonas and Roseateles isolated from streams.</title>
        <authorList>
            <person name="Lu H."/>
        </authorList>
    </citation>
    <scope>NUCLEOTIDE SEQUENCE [LARGE SCALE GENOMIC DNA]</scope>
    <source>
        <strain evidence="2 3">BYS96W</strain>
    </source>
</reference>
<dbReference type="EMBL" id="JBIGIA010000005">
    <property type="protein sequence ID" value="MFG6456894.1"/>
    <property type="molecule type" value="Genomic_DNA"/>
</dbReference>
<keyword evidence="3" id="KW-1185">Reference proteome</keyword>